<sequence>MELKQDQRIKRTQRDYSLPFKMMVVHEVEKGQLTYIQVQEKYGIQGKTTVLTWLRKYGQQDWTSKTMPNSSKRQLTPQQMIRQLEKKLAEEKLKTEFMEDVIYHLDKECGTDLPKKVFRARFKDWQAQKRISLASFCHWIGITKQAYYQAERRAQKKAFETQQVLEWVMHYRYLMPSIGTRKLYYLMQPKLVEQGLKYGRDQLFKILKEHNLLIRPKRKYTKTTDSKHWMKKHPNLLKEYKPTQANEVFVSDITYVESAEGIHYLSLVTDAYSRQIKGYKLSNDMRAENVVEALHMAMRYVEDRAEIMIHHSDRGTQYCSNLYQKALQEYGITPSMTDGYDCYQNALAERVNGILKQEFLTTRCNTMHELDKLIAESIFIYNCYRPHLSLDMLTPNQMYEKRKTELMI</sequence>
<name>A0A8X8KHK0_ACIGI</name>
<dbReference type="Gene3D" id="1.10.10.10">
    <property type="entry name" value="Winged helix-like DNA-binding domain superfamily/Winged helix DNA-binding domain"/>
    <property type="match status" value="1"/>
</dbReference>
<reference evidence="2" key="1">
    <citation type="submission" date="2021-07" db="EMBL/GenBank/DDBJ databases">
        <authorList>
            <person name="Fernandez M."/>
            <person name="Pereira P."/>
            <person name="Torres Tejerizo G.A."/>
            <person name="Gonzalez P."/>
            <person name="Agostini E."/>
        </authorList>
    </citation>
    <scope>NUCLEOTIDE SEQUENCE</scope>
    <source>
        <strain evidence="2">SFC 500-1A</strain>
    </source>
</reference>
<dbReference type="Pfam" id="PF00665">
    <property type="entry name" value="rve"/>
    <property type="match status" value="1"/>
</dbReference>
<protein>
    <submittedName>
        <fullName evidence="2">IS3 family transposase</fullName>
    </submittedName>
</protein>
<accession>A0A8X8KHK0</accession>
<comment type="caution">
    <text evidence="2">The sequence shown here is derived from an EMBL/GenBank/DDBJ whole genome shotgun (WGS) entry which is preliminary data.</text>
</comment>
<dbReference type="Gene3D" id="3.30.420.10">
    <property type="entry name" value="Ribonuclease H-like superfamily/Ribonuclease H"/>
    <property type="match status" value="1"/>
</dbReference>
<dbReference type="InterPro" id="IPR009057">
    <property type="entry name" value="Homeodomain-like_sf"/>
</dbReference>
<proteinExistence type="predicted"/>
<dbReference type="InterPro" id="IPR001584">
    <property type="entry name" value="Integrase_cat-core"/>
</dbReference>
<dbReference type="PROSITE" id="PS50994">
    <property type="entry name" value="INTEGRASE"/>
    <property type="match status" value="1"/>
</dbReference>
<dbReference type="SUPFAM" id="SSF53098">
    <property type="entry name" value="Ribonuclease H-like"/>
    <property type="match status" value="1"/>
</dbReference>
<organism evidence="2 3">
    <name type="scientific">Acinetobacter guillouiae</name>
    <name type="common">Acinetobacter genomosp. 11</name>
    <dbReference type="NCBI Taxonomy" id="106649"/>
    <lineage>
        <taxon>Bacteria</taxon>
        <taxon>Pseudomonadati</taxon>
        <taxon>Pseudomonadota</taxon>
        <taxon>Gammaproteobacteria</taxon>
        <taxon>Moraxellales</taxon>
        <taxon>Moraxellaceae</taxon>
        <taxon>Acinetobacter</taxon>
    </lineage>
</organism>
<evidence type="ECO:0000259" key="1">
    <source>
        <dbReference type="PROSITE" id="PS50994"/>
    </source>
</evidence>
<dbReference type="GO" id="GO:0003676">
    <property type="term" value="F:nucleic acid binding"/>
    <property type="evidence" value="ECO:0007669"/>
    <property type="project" value="InterPro"/>
</dbReference>
<dbReference type="InterPro" id="IPR012337">
    <property type="entry name" value="RNaseH-like_sf"/>
</dbReference>
<dbReference type="GO" id="GO:0015074">
    <property type="term" value="P:DNA integration"/>
    <property type="evidence" value="ECO:0007669"/>
    <property type="project" value="InterPro"/>
</dbReference>
<dbReference type="EMBL" id="JAHWXT010000023">
    <property type="protein sequence ID" value="MCF0267176.1"/>
    <property type="molecule type" value="Genomic_DNA"/>
</dbReference>
<dbReference type="NCBIfam" id="NF033516">
    <property type="entry name" value="transpos_IS3"/>
    <property type="match status" value="1"/>
</dbReference>
<dbReference type="AlphaFoldDB" id="A0A8X8KHK0"/>
<dbReference type="InterPro" id="IPR036388">
    <property type="entry name" value="WH-like_DNA-bd_sf"/>
</dbReference>
<dbReference type="Proteomes" id="UP000887320">
    <property type="component" value="Unassembled WGS sequence"/>
</dbReference>
<dbReference type="PANTHER" id="PTHR46889:SF5">
    <property type="entry name" value="INTEGRASE PROTEIN"/>
    <property type="match status" value="1"/>
</dbReference>
<dbReference type="RefSeq" id="WP_234624394.1">
    <property type="nucleotide sequence ID" value="NZ_JAHWXT010000023.1"/>
</dbReference>
<gene>
    <name evidence="2" type="ORF">KW868_22305</name>
</gene>
<evidence type="ECO:0000313" key="3">
    <source>
        <dbReference type="Proteomes" id="UP000887320"/>
    </source>
</evidence>
<dbReference type="PANTHER" id="PTHR46889">
    <property type="entry name" value="TRANSPOSASE INSF FOR INSERTION SEQUENCE IS3B-RELATED"/>
    <property type="match status" value="1"/>
</dbReference>
<dbReference type="InterPro" id="IPR036397">
    <property type="entry name" value="RNaseH_sf"/>
</dbReference>
<dbReference type="InterPro" id="IPR050900">
    <property type="entry name" value="Transposase_IS3/IS150/IS904"/>
</dbReference>
<dbReference type="InterPro" id="IPR048020">
    <property type="entry name" value="Transpos_IS3"/>
</dbReference>
<dbReference type="SUPFAM" id="SSF46689">
    <property type="entry name" value="Homeodomain-like"/>
    <property type="match status" value="1"/>
</dbReference>
<evidence type="ECO:0000313" key="2">
    <source>
        <dbReference type="EMBL" id="MCF0267176.1"/>
    </source>
</evidence>
<feature type="domain" description="Integrase catalytic" evidence="1">
    <location>
        <begin position="238"/>
        <end position="403"/>
    </location>
</feature>